<dbReference type="InterPro" id="IPR006683">
    <property type="entry name" value="Thioestr_dom"/>
</dbReference>
<dbReference type="CDD" id="cd03443">
    <property type="entry name" value="PaaI_thioesterase"/>
    <property type="match status" value="1"/>
</dbReference>
<dbReference type="InterPro" id="IPR029069">
    <property type="entry name" value="HotDog_dom_sf"/>
</dbReference>
<proteinExistence type="predicted"/>
<evidence type="ECO:0000313" key="2">
    <source>
        <dbReference type="EMBL" id="KAF2460745.1"/>
    </source>
</evidence>
<dbReference type="Gene3D" id="3.10.129.10">
    <property type="entry name" value="Hotdog Thioesterase"/>
    <property type="match status" value="1"/>
</dbReference>
<dbReference type="OrthoDB" id="506431at2759"/>
<dbReference type="PANTHER" id="PTHR47260">
    <property type="entry name" value="UPF0644 PROTEIN PB2B4.06"/>
    <property type="match status" value="1"/>
</dbReference>
<gene>
    <name evidence="2" type="ORF">BDY21DRAFT_130941</name>
</gene>
<accession>A0A6A6P9X4</accession>
<sequence>MAASPTVPALASLAAPLTDAETLAAFDPAPGSAAARTAAHIDAHPLVGALRADPRFVAARPHLKIPAAMRARNLTAGTLLADDAIPAPPLTFATRDGSALVAVYFLGDALCGHPGIVHGGLLATLLDEGLARCCFPALPTKVGVTASLKIDYRAPCRSGQYVVLRAETTRVDGRKAWVRGWIETLPDPDPDELANGSSNGVLANGFANGEKRVNGVEKKEKEPVKLVEAEALFVEPRGASKMPRIYASEE</sequence>
<dbReference type="Pfam" id="PF03061">
    <property type="entry name" value="4HBT"/>
    <property type="match status" value="1"/>
</dbReference>
<protein>
    <submittedName>
        <fullName evidence="2">HotDog domain-containing protein</fullName>
    </submittedName>
</protein>
<dbReference type="PANTHER" id="PTHR47260:SF7">
    <property type="entry name" value="THIOESTERASE FAMILY PROTEIN (AFU_ORTHOLOGUE AFUA_1G10800)"/>
    <property type="match status" value="1"/>
</dbReference>
<dbReference type="SUPFAM" id="SSF54637">
    <property type="entry name" value="Thioesterase/thiol ester dehydrase-isomerase"/>
    <property type="match status" value="1"/>
</dbReference>
<name>A0A6A6P9X4_9PEZI</name>
<dbReference type="Proteomes" id="UP000799766">
    <property type="component" value="Unassembled WGS sequence"/>
</dbReference>
<dbReference type="AlphaFoldDB" id="A0A6A6P9X4"/>
<dbReference type="InterPro" id="IPR052061">
    <property type="entry name" value="PTE-AB_protein"/>
</dbReference>
<reference evidence="2" key="1">
    <citation type="journal article" date="2020" name="Stud. Mycol.">
        <title>101 Dothideomycetes genomes: a test case for predicting lifestyles and emergence of pathogens.</title>
        <authorList>
            <person name="Haridas S."/>
            <person name="Albert R."/>
            <person name="Binder M."/>
            <person name="Bloem J."/>
            <person name="Labutti K."/>
            <person name="Salamov A."/>
            <person name="Andreopoulos B."/>
            <person name="Baker S."/>
            <person name="Barry K."/>
            <person name="Bills G."/>
            <person name="Bluhm B."/>
            <person name="Cannon C."/>
            <person name="Castanera R."/>
            <person name="Culley D."/>
            <person name="Daum C."/>
            <person name="Ezra D."/>
            <person name="Gonzalez J."/>
            <person name="Henrissat B."/>
            <person name="Kuo A."/>
            <person name="Liang C."/>
            <person name="Lipzen A."/>
            <person name="Lutzoni F."/>
            <person name="Magnuson J."/>
            <person name="Mondo S."/>
            <person name="Nolan M."/>
            <person name="Ohm R."/>
            <person name="Pangilinan J."/>
            <person name="Park H.-J."/>
            <person name="Ramirez L."/>
            <person name="Alfaro M."/>
            <person name="Sun H."/>
            <person name="Tritt A."/>
            <person name="Yoshinaga Y."/>
            <person name="Zwiers L.-H."/>
            <person name="Turgeon B."/>
            <person name="Goodwin S."/>
            <person name="Spatafora J."/>
            <person name="Crous P."/>
            <person name="Grigoriev I."/>
        </authorList>
    </citation>
    <scope>NUCLEOTIDE SEQUENCE</scope>
    <source>
        <strain evidence="2">ATCC 16933</strain>
    </source>
</reference>
<evidence type="ECO:0000259" key="1">
    <source>
        <dbReference type="Pfam" id="PF03061"/>
    </source>
</evidence>
<keyword evidence="3" id="KW-1185">Reference proteome</keyword>
<organism evidence="2 3">
    <name type="scientific">Lineolata rhizophorae</name>
    <dbReference type="NCBI Taxonomy" id="578093"/>
    <lineage>
        <taxon>Eukaryota</taxon>
        <taxon>Fungi</taxon>
        <taxon>Dikarya</taxon>
        <taxon>Ascomycota</taxon>
        <taxon>Pezizomycotina</taxon>
        <taxon>Dothideomycetes</taxon>
        <taxon>Dothideomycetes incertae sedis</taxon>
        <taxon>Lineolatales</taxon>
        <taxon>Lineolataceae</taxon>
        <taxon>Lineolata</taxon>
    </lineage>
</organism>
<feature type="domain" description="Thioesterase" evidence="1">
    <location>
        <begin position="115"/>
        <end position="176"/>
    </location>
</feature>
<evidence type="ECO:0000313" key="3">
    <source>
        <dbReference type="Proteomes" id="UP000799766"/>
    </source>
</evidence>
<dbReference type="EMBL" id="MU001672">
    <property type="protein sequence ID" value="KAF2460745.1"/>
    <property type="molecule type" value="Genomic_DNA"/>
</dbReference>